<evidence type="ECO:0000259" key="6">
    <source>
        <dbReference type="Pfam" id="PF12698"/>
    </source>
</evidence>
<comment type="subcellular location">
    <subcellularLocation>
        <location evidence="1">Membrane</location>
        <topology evidence="1">Multi-pass membrane protein</topology>
    </subcellularLocation>
</comment>
<dbReference type="RefSeq" id="WP_010963560.1">
    <property type="nucleotide sequence ID" value="NC_003030.1"/>
</dbReference>
<dbReference type="InterPro" id="IPR013525">
    <property type="entry name" value="ABC2_TM"/>
</dbReference>
<feature type="transmembrane region" description="Helical" evidence="5">
    <location>
        <begin position="241"/>
        <end position="262"/>
    </location>
</feature>
<organism evidence="7 8">
    <name type="scientific">Clostridium acetobutylicum (strain ATCC 824 / DSM 792 / JCM 1419 / IAM 19013 / LMG 5710 / NBRC 13948 / NRRL B-527 / VKM B-1787 / 2291 / W)</name>
    <dbReference type="NCBI Taxonomy" id="272562"/>
    <lineage>
        <taxon>Bacteria</taxon>
        <taxon>Bacillati</taxon>
        <taxon>Bacillota</taxon>
        <taxon>Clostridia</taxon>
        <taxon>Eubacteriales</taxon>
        <taxon>Clostridiaceae</taxon>
        <taxon>Clostridium</taxon>
    </lineage>
</organism>
<keyword evidence="2 5" id="KW-0812">Transmembrane</keyword>
<gene>
    <name evidence="7" type="ordered locus">CA_C0237</name>
</gene>
<feature type="transmembrane region" description="Helical" evidence="5">
    <location>
        <begin position="161"/>
        <end position="186"/>
    </location>
</feature>
<evidence type="ECO:0000313" key="8">
    <source>
        <dbReference type="Proteomes" id="UP000000814"/>
    </source>
</evidence>
<evidence type="ECO:0000256" key="1">
    <source>
        <dbReference type="ARBA" id="ARBA00004141"/>
    </source>
</evidence>
<evidence type="ECO:0000256" key="3">
    <source>
        <dbReference type="ARBA" id="ARBA00022989"/>
    </source>
</evidence>
<accession>Q97MG1</accession>
<dbReference type="AlphaFoldDB" id="Q97MG1"/>
<dbReference type="EMBL" id="AE001437">
    <property type="protein sequence ID" value="AAK78218.1"/>
    <property type="molecule type" value="Genomic_DNA"/>
</dbReference>
<feature type="transmembrane region" description="Helical" evidence="5">
    <location>
        <begin position="274"/>
        <end position="291"/>
    </location>
</feature>
<dbReference type="PANTHER" id="PTHR43027">
    <property type="entry name" value="DOXORUBICIN RESISTANCE ABC TRANSPORTER PERMEASE PROTEIN DRRC-RELATED"/>
    <property type="match status" value="1"/>
</dbReference>
<evidence type="ECO:0000256" key="5">
    <source>
        <dbReference type="SAM" id="Phobius"/>
    </source>
</evidence>
<proteinExistence type="predicted"/>
<dbReference type="GeneID" id="44996733"/>
<dbReference type="Proteomes" id="UP000000814">
    <property type="component" value="Chromosome"/>
</dbReference>
<dbReference type="Pfam" id="PF12698">
    <property type="entry name" value="ABC2_membrane_3"/>
    <property type="match status" value="1"/>
</dbReference>
<dbReference type="InterPro" id="IPR052902">
    <property type="entry name" value="ABC-2_transporter"/>
</dbReference>
<dbReference type="PATRIC" id="fig|272562.8.peg.422"/>
<keyword evidence="4 5" id="KW-0472">Membrane</keyword>
<dbReference type="PIR" id="G96928">
    <property type="entry name" value="G96928"/>
</dbReference>
<dbReference type="PANTHER" id="PTHR43027:SF1">
    <property type="entry name" value="DOXORUBICIN RESISTANCE ABC TRANSPORTER PERMEASE PROTEIN DRRC-RELATED"/>
    <property type="match status" value="1"/>
</dbReference>
<keyword evidence="8" id="KW-1185">Reference proteome</keyword>
<feature type="transmembrane region" description="Helical" evidence="5">
    <location>
        <begin position="330"/>
        <end position="349"/>
    </location>
</feature>
<dbReference type="GO" id="GO:0140359">
    <property type="term" value="F:ABC-type transporter activity"/>
    <property type="evidence" value="ECO:0007669"/>
    <property type="project" value="InterPro"/>
</dbReference>
<reference evidence="7 8" key="1">
    <citation type="journal article" date="2001" name="J. Bacteriol.">
        <title>Genome sequence and comparative analysis of the solvent-producing bacterium Clostridium acetobutylicum.</title>
        <authorList>
            <person name="Nolling J."/>
            <person name="Breton G."/>
            <person name="Omelchenko M.V."/>
            <person name="Makarova K.S."/>
            <person name="Zeng Q."/>
            <person name="Gibson R."/>
            <person name="Lee H.M."/>
            <person name="Dubois J."/>
            <person name="Qiu D."/>
            <person name="Hitti J."/>
            <person name="Wolf Y.I."/>
            <person name="Tatusov R.L."/>
            <person name="Sabathe F."/>
            <person name="Doucette-Stamm L."/>
            <person name="Soucaille P."/>
            <person name="Daly M.J."/>
            <person name="Bennett G.N."/>
            <person name="Koonin E.V."/>
            <person name="Smith D.R."/>
        </authorList>
    </citation>
    <scope>NUCLEOTIDE SEQUENCE [LARGE SCALE GENOMIC DNA]</scope>
    <source>
        <strain evidence="8">ATCC 824 / DSM 792 / JCM 1419 / LMG 5710 / VKM B-1787</strain>
    </source>
</reference>
<dbReference type="STRING" id="272562.CA_C0237"/>
<evidence type="ECO:0000256" key="4">
    <source>
        <dbReference type="ARBA" id="ARBA00023136"/>
    </source>
</evidence>
<name>Q97MG1_CLOAB</name>
<evidence type="ECO:0000313" key="7">
    <source>
        <dbReference type="EMBL" id="AAK78218.1"/>
    </source>
</evidence>
<dbReference type="eggNOG" id="COG0842">
    <property type="taxonomic scope" value="Bacteria"/>
</dbReference>
<dbReference type="OrthoDB" id="1864035at2"/>
<dbReference type="GO" id="GO:0016020">
    <property type="term" value="C:membrane"/>
    <property type="evidence" value="ECO:0007669"/>
    <property type="project" value="UniProtKB-SubCell"/>
</dbReference>
<feature type="transmembrane region" description="Helical" evidence="5">
    <location>
        <begin position="20"/>
        <end position="37"/>
    </location>
</feature>
<feature type="transmembrane region" description="Helical" evidence="5">
    <location>
        <begin position="207"/>
        <end position="229"/>
    </location>
</feature>
<dbReference type="KEGG" id="cac:CA_C0237"/>
<evidence type="ECO:0000256" key="2">
    <source>
        <dbReference type="ARBA" id="ARBA00022692"/>
    </source>
</evidence>
<protein>
    <submittedName>
        <fullName evidence="7">ABC transporter, permease component</fullName>
    </submittedName>
</protein>
<feature type="domain" description="ABC-2 type transporter transmembrane" evidence="6">
    <location>
        <begin position="16"/>
        <end position="337"/>
    </location>
</feature>
<sequence length="354" mass="40017">MRILHIAYYIFKKEFKSSIVMMIIFPIALIAILGNSLKSDFSGGISYQENIEVYADNKGSYQEIDNFIKGSEAFRNKINIIKANSNKKAILDLENKKYDAYIHVDDKNMLKLHVKADKIDSFDYSIIKNFVYSCAEDLSSKGYKNGNENTVSTINFSNQSFSYYSVTMLVMIILYGTIYGINAISTDRNKNIRERIGSLPIKQSNMVLGKMMGLVLVIILDASIVFLFSKFAYGIDQGNNYIAILAVIFLYSFFAIGLGMCIELIISSKEVSKYIVEILIPIFTILSGGYVSRRILGDKLTEFSMFSPSYAAQNIIFNAIYALNIGTKMFYIELIILDLILGTLVLILARRRLT</sequence>
<dbReference type="HOGENOM" id="CLU_039483_0_3_9"/>
<keyword evidence="3 5" id="KW-1133">Transmembrane helix</keyword>